<proteinExistence type="predicted"/>
<evidence type="ECO:0000313" key="9">
    <source>
        <dbReference type="EMBL" id="KAK7309659.1"/>
    </source>
</evidence>
<dbReference type="InterPro" id="IPR058922">
    <property type="entry name" value="WHD_DRP"/>
</dbReference>
<dbReference type="InterPro" id="IPR032675">
    <property type="entry name" value="LRR_dom_sf"/>
</dbReference>
<accession>A0AAN9K3W4</accession>
<keyword evidence="1" id="KW-0433">Leucine-rich repeat</keyword>
<dbReference type="InterPro" id="IPR002182">
    <property type="entry name" value="NB-ARC"/>
</dbReference>
<feature type="compositionally biased region" description="Basic and acidic residues" evidence="4">
    <location>
        <begin position="657"/>
        <end position="677"/>
    </location>
</feature>
<sequence length="1153" mass="130962">MDETKLVESIDKILEWIHSVNGHQTQPKDLLKDIQDILIKTKETNHVKVLLWRLQLQAVLKDLQDITSLQESKYPYLSKIIPNKNRPNAQIVDELIRDLEDLRKKGQDLPNGRKLAQLLDLDPAFEEKSEAVGREREKKEVMEQLLFKRNGENLPPVVTILGIAGIGKTKLAQLVCEEEKLKNQVGLPVVCDIHDKLNMESITGTCVSVAKAHAAQKRDMLVILDDLRIEIDLKALQVKLKEADLSVGAIIITTRSNLVADKIAASPSSVKTLTLQGLNENDAWSLFQKMRMTEQDATDDDDDLRRMVVEQCRGVPLAIITLTKLLGSGRFKQDEQKMADLTKEFFHELTYTYTNDNQLPTNHHKLCFAYCSLFPQDFLIDVERLKHLWLGEEYIDSPEKGEECMKHFLGMSIFQDMEEDECGVVRTCRMNPFMHDIARFAFDGDENITMDPDGRKVHNRVLRVFFDSSIDLSRGIPDSLFEKAKNLRSILFVGNTESPLPQPTFEKILKSFKRLRILDLHDMGIKTVPSSIGEAKELRYLDLSLNSIEKLPNSITKLSNLQTLKLSRCYLLQELPKDLEDLTKLRHLDIDGCLGLTHMPRKMSKLSETLQTLSLFVASKNDPMGGLGELANLNNLTGHLEILHLEQVKVSATSNNDKLKRNESGSYNHDKSPEEKSSWTSNNNKPEEKVAASSNNNKPEEKAAAASNNSKLGDLWTKKVSASSNNNKPEEKAAASSNNNKLGDFWKKKVSASSNNNKPDEEFLKKKQQLRGLTLRWEHDDEDEEKDNEKGVSDNDLKSLDCIEPHSNLKVLFFVGYKGVTLSKWFASIQGLIKVSLFDCAKCESLGVLDQLKHLKLLELVRLDKLEYISENCDEPVSFFHTLKELTISDCPELRGWWKEEKKGKDKPFFTCISKLHVQYCPKLTCMPLFYRLDKELVLVASSIEPLKDSLRRGTDESGFVPFSKLKSLQLASIEEHSAPERTIQNFTSLENLHIRDCHHLEILPLGFKHLSSLQSLTIENCSKLDLDLSRTELEGLRSLRSLMIREIPKLRSLPSGVDNVTSLQDLELHNCHELTTMPETVGKLASLGRMVISECNKLASLPKEMKNLKALRTLIILDCALLLPRCQPETGDDWPQIKHVKNIQVKETYQDF</sequence>
<dbReference type="Gene3D" id="1.10.10.10">
    <property type="entry name" value="Winged helix-like DNA-binding domain superfamily/Winged helix DNA-binding domain"/>
    <property type="match status" value="1"/>
</dbReference>
<dbReference type="InterPro" id="IPR001611">
    <property type="entry name" value="Leu-rich_rpt"/>
</dbReference>
<keyword evidence="3" id="KW-0611">Plant defense</keyword>
<evidence type="ECO:0000256" key="3">
    <source>
        <dbReference type="ARBA" id="ARBA00022821"/>
    </source>
</evidence>
<evidence type="ECO:0000313" key="10">
    <source>
        <dbReference type="Proteomes" id="UP001359559"/>
    </source>
</evidence>
<dbReference type="PRINTS" id="PR00364">
    <property type="entry name" value="DISEASERSIST"/>
</dbReference>
<dbReference type="Pfam" id="PF23559">
    <property type="entry name" value="WHD_DRP"/>
    <property type="match status" value="1"/>
</dbReference>
<dbReference type="PANTHER" id="PTHR36766">
    <property type="entry name" value="PLANT BROAD-SPECTRUM MILDEW RESISTANCE PROTEIN RPW8"/>
    <property type="match status" value="1"/>
</dbReference>
<reference evidence="9 10" key="1">
    <citation type="submission" date="2024-01" db="EMBL/GenBank/DDBJ databases">
        <title>The genomes of 5 underutilized Papilionoideae crops provide insights into root nodulation and disease resistance.</title>
        <authorList>
            <person name="Yuan L."/>
        </authorList>
    </citation>
    <scope>NUCLEOTIDE SEQUENCE [LARGE SCALE GENOMIC DNA]</scope>
    <source>
        <strain evidence="9">LY-2023</strain>
        <tissue evidence="9">Leaf</tissue>
    </source>
</reference>
<dbReference type="EMBL" id="JAYKXN010000002">
    <property type="protein sequence ID" value="KAK7309659.1"/>
    <property type="molecule type" value="Genomic_DNA"/>
</dbReference>
<dbReference type="PROSITE" id="PS51450">
    <property type="entry name" value="LRR"/>
    <property type="match status" value="1"/>
</dbReference>
<dbReference type="PANTHER" id="PTHR36766:SF40">
    <property type="entry name" value="DISEASE RESISTANCE PROTEIN RGA3"/>
    <property type="match status" value="1"/>
</dbReference>
<evidence type="ECO:0000259" key="8">
    <source>
        <dbReference type="Pfam" id="PF25019"/>
    </source>
</evidence>
<name>A0AAN9K3W4_CLITE</name>
<feature type="domain" description="R13L1/DRL21-like LRR repeat region" evidence="8">
    <location>
        <begin position="751"/>
        <end position="861"/>
    </location>
</feature>
<dbReference type="SUPFAM" id="SSF52540">
    <property type="entry name" value="P-loop containing nucleoside triphosphate hydrolases"/>
    <property type="match status" value="1"/>
</dbReference>
<evidence type="ECO:0000259" key="6">
    <source>
        <dbReference type="Pfam" id="PF23559"/>
    </source>
</evidence>
<gene>
    <name evidence="9" type="ORF">RJT34_06568</name>
</gene>
<dbReference type="GO" id="GO:0006952">
    <property type="term" value="P:defense response"/>
    <property type="evidence" value="ECO:0007669"/>
    <property type="project" value="UniProtKB-KW"/>
</dbReference>
<dbReference type="InterPro" id="IPR036388">
    <property type="entry name" value="WH-like_DNA-bd_sf"/>
</dbReference>
<organism evidence="9 10">
    <name type="scientific">Clitoria ternatea</name>
    <name type="common">Butterfly pea</name>
    <dbReference type="NCBI Taxonomy" id="43366"/>
    <lineage>
        <taxon>Eukaryota</taxon>
        <taxon>Viridiplantae</taxon>
        <taxon>Streptophyta</taxon>
        <taxon>Embryophyta</taxon>
        <taxon>Tracheophyta</taxon>
        <taxon>Spermatophyta</taxon>
        <taxon>Magnoliopsida</taxon>
        <taxon>eudicotyledons</taxon>
        <taxon>Gunneridae</taxon>
        <taxon>Pentapetalae</taxon>
        <taxon>rosids</taxon>
        <taxon>fabids</taxon>
        <taxon>Fabales</taxon>
        <taxon>Fabaceae</taxon>
        <taxon>Papilionoideae</taxon>
        <taxon>50 kb inversion clade</taxon>
        <taxon>NPAAA clade</taxon>
        <taxon>indigoferoid/millettioid clade</taxon>
        <taxon>Phaseoleae</taxon>
        <taxon>Clitoria</taxon>
    </lineage>
</organism>
<keyword evidence="10" id="KW-1185">Reference proteome</keyword>
<evidence type="ECO:0000259" key="5">
    <source>
        <dbReference type="Pfam" id="PF00931"/>
    </source>
</evidence>
<dbReference type="Pfam" id="PF00931">
    <property type="entry name" value="NB-ARC"/>
    <property type="match status" value="1"/>
</dbReference>
<feature type="region of interest" description="Disordered" evidence="4">
    <location>
        <begin position="653"/>
        <end position="744"/>
    </location>
</feature>
<dbReference type="Gene3D" id="3.80.10.10">
    <property type="entry name" value="Ribonuclease Inhibitor"/>
    <property type="match status" value="3"/>
</dbReference>
<dbReference type="Gene3D" id="1.10.8.430">
    <property type="entry name" value="Helical domain of apoptotic protease-activating factors"/>
    <property type="match status" value="1"/>
</dbReference>
<dbReference type="Pfam" id="PF25019">
    <property type="entry name" value="LRR_R13L1-DRL21"/>
    <property type="match status" value="1"/>
</dbReference>
<feature type="domain" description="Disease resistance protein winged helix" evidence="6">
    <location>
        <begin position="373"/>
        <end position="438"/>
    </location>
</feature>
<feature type="domain" description="NB-ARC" evidence="5">
    <location>
        <begin position="216"/>
        <end position="295"/>
    </location>
</feature>
<keyword evidence="2" id="KW-0677">Repeat</keyword>
<evidence type="ECO:0000256" key="1">
    <source>
        <dbReference type="ARBA" id="ARBA00022614"/>
    </source>
</evidence>
<dbReference type="InterPro" id="IPR056789">
    <property type="entry name" value="LRR_R13L1-DRL21"/>
</dbReference>
<dbReference type="InterPro" id="IPR042197">
    <property type="entry name" value="Apaf_helical"/>
</dbReference>
<dbReference type="Gene3D" id="3.40.50.300">
    <property type="entry name" value="P-loop containing nucleotide triphosphate hydrolases"/>
    <property type="match status" value="1"/>
</dbReference>
<dbReference type="AlphaFoldDB" id="A0AAN9K3W4"/>
<evidence type="ECO:0000256" key="2">
    <source>
        <dbReference type="ARBA" id="ARBA00022737"/>
    </source>
</evidence>
<dbReference type="SUPFAM" id="SSF52058">
    <property type="entry name" value="L domain-like"/>
    <property type="match status" value="1"/>
</dbReference>
<evidence type="ECO:0000259" key="7">
    <source>
        <dbReference type="Pfam" id="PF23598"/>
    </source>
</evidence>
<protein>
    <submittedName>
        <fullName evidence="9">Uncharacterized protein</fullName>
    </submittedName>
</protein>
<dbReference type="Pfam" id="PF23598">
    <property type="entry name" value="LRR_14"/>
    <property type="match status" value="1"/>
</dbReference>
<comment type="caution">
    <text evidence="9">The sequence shown here is derived from an EMBL/GenBank/DDBJ whole genome shotgun (WGS) entry which is preliminary data.</text>
</comment>
<dbReference type="GO" id="GO:0043531">
    <property type="term" value="F:ADP binding"/>
    <property type="evidence" value="ECO:0007669"/>
    <property type="project" value="InterPro"/>
</dbReference>
<dbReference type="InterPro" id="IPR027417">
    <property type="entry name" value="P-loop_NTPase"/>
</dbReference>
<dbReference type="InterPro" id="IPR055414">
    <property type="entry name" value="LRR_R13L4/SHOC2-like"/>
</dbReference>
<dbReference type="SUPFAM" id="SSF52047">
    <property type="entry name" value="RNI-like"/>
    <property type="match status" value="1"/>
</dbReference>
<dbReference type="Proteomes" id="UP001359559">
    <property type="component" value="Unassembled WGS sequence"/>
</dbReference>
<feature type="domain" description="Disease resistance R13L4/SHOC-2-like LRR" evidence="7">
    <location>
        <begin position="507"/>
        <end position="642"/>
    </location>
</feature>
<evidence type="ECO:0000256" key="4">
    <source>
        <dbReference type="SAM" id="MobiDB-lite"/>
    </source>
</evidence>